<comment type="caution">
    <text evidence="2">The sequence shown here is derived from an EMBL/GenBank/DDBJ whole genome shotgun (WGS) entry which is preliminary data.</text>
</comment>
<dbReference type="Pfam" id="PF13304">
    <property type="entry name" value="AAA_21"/>
    <property type="match status" value="1"/>
</dbReference>
<gene>
    <name evidence="2" type="ORF">H1B27_03080</name>
</gene>
<sequence>MITRIEATRYRCFDKLDVDLGEFRVLVGANGSGKTTLLDVPVLLGDLLRERAVSAAFTERRDGRAPRATALRELIFQSQGDNFILSVEAALPNQVKSALLESMSEKVRGSKDQWPTHIRYELRLQIFNETELQVQNEYLFVFPEAHSPARTAADASAPRMHGEVNPNRNWKFILKREYGGEAEYTPETLRRPRPTNSMVSPQQLALPRLQFESQNEFPAARWLFDLLVEDAVFFDPDWNALRIASPPGLSKTRVLGSGKNAPWLALELQRTDPDRFALWKSHVRLALPQVSDISVHEREDDHHAYYRVRYGDRYDVPSSGLSDGTLRILVLTLLAYIANPPRFLVTEEPENGIHPKAIEAVIQSLESIYGSQVIVASHSPVVLARTELAHILAARIRDDGAVEVVAGPLHPRLVDWKGEVSLSTLFATGVLG</sequence>
<name>A0ABS0NWA8_9BRAD</name>
<evidence type="ECO:0000313" key="2">
    <source>
        <dbReference type="EMBL" id="MBH5385261.1"/>
    </source>
</evidence>
<dbReference type="Proteomes" id="UP001194539">
    <property type="component" value="Unassembled WGS sequence"/>
</dbReference>
<dbReference type="Gene3D" id="3.40.50.300">
    <property type="entry name" value="P-loop containing nucleotide triphosphate hydrolases"/>
    <property type="match status" value="2"/>
</dbReference>
<dbReference type="InterPro" id="IPR027417">
    <property type="entry name" value="P-loop_NTPase"/>
</dbReference>
<dbReference type="SUPFAM" id="SSF52540">
    <property type="entry name" value="P-loop containing nucleoside triphosphate hydrolases"/>
    <property type="match status" value="1"/>
</dbReference>
<dbReference type="PANTHER" id="PTHR40396">
    <property type="entry name" value="ATPASE-LIKE PROTEIN"/>
    <property type="match status" value="1"/>
</dbReference>
<dbReference type="NCBIfam" id="NF047739">
    <property type="entry name" value="antiphage_MADS3"/>
    <property type="match status" value="1"/>
</dbReference>
<evidence type="ECO:0000313" key="3">
    <source>
        <dbReference type="Proteomes" id="UP001194539"/>
    </source>
</evidence>
<protein>
    <submittedName>
        <fullName evidence="2">AAA family ATPase</fullName>
    </submittedName>
</protein>
<dbReference type="RefSeq" id="WP_197964965.1">
    <property type="nucleotide sequence ID" value="NZ_JACEGD010000003.1"/>
</dbReference>
<dbReference type="EMBL" id="JACEGD010000003">
    <property type="protein sequence ID" value="MBH5385261.1"/>
    <property type="molecule type" value="Genomic_DNA"/>
</dbReference>
<dbReference type="CDD" id="cd00267">
    <property type="entry name" value="ABC_ATPase"/>
    <property type="match status" value="1"/>
</dbReference>
<proteinExistence type="predicted"/>
<organism evidence="2 3">
    <name type="scientific">Bradyrhizobium diversitatis</name>
    <dbReference type="NCBI Taxonomy" id="2755406"/>
    <lineage>
        <taxon>Bacteria</taxon>
        <taxon>Pseudomonadati</taxon>
        <taxon>Pseudomonadota</taxon>
        <taxon>Alphaproteobacteria</taxon>
        <taxon>Hyphomicrobiales</taxon>
        <taxon>Nitrobacteraceae</taxon>
        <taxon>Bradyrhizobium</taxon>
    </lineage>
</organism>
<reference evidence="2 3" key="1">
    <citation type="submission" date="2020-07" db="EMBL/GenBank/DDBJ databases">
        <title>Bradyrhizobium diversity isolated from nodules of indigenous legumes of Western Australia.</title>
        <authorList>
            <person name="Klepa M.S."/>
        </authorList>
    </citation>
    <scope>NUCLEOTIDE SEQUENCE [LARGE SCALE GENOMIC DNA]</scope>
    <source>
        <strain evidence="2 3">CNPSo 4019</strain>
    </source>
</reference>
<dbReference type="InterPro" id="IPR003959">
    <property type="entry name" value="ATPase_AAA_core"/>
</dbReference>
<keyword evidence="3" id="KW-1185">Reference proteome</keyword>
<evidence type="ECO:0000259" key="1">
    <source>
        <dbReference type="Pfam" id="PF13304"/>
    </source>
</evidence>
<accession>A0ABS0NWA8</accession>
<feature type="domain" description="ATPase AAA-type core" evidence="1">
    <location>
        <begin position="166"/>
        <end position="384"/>
    </location>
</feature>
<dbReference type="PANTHER" id="PTHR40396:SF1">
    <property type="entry name" value="ATPASE AAA-TYPE CORE DOMAIN-CONTAINING PROTEIN"/>
    <property type="match status" value="1"/>
</dbReference>
<dbReference type="InterPro" id="IPR014555">
    <property type="entry name" value="RecF-like"/>
</dbReference>
<dbReference type="PIRSF" id="PIRSF029347">
    <property type="entry name" value="RecF"/>
    <property type="match status" value="1"/>
</dbReference>